<reference evidence="2 3" key="1">
    <citation type="journal article" date="2015" name="Nature">
        <title>rRNA introns, odd ribosomes, and small enigmatic genomes across a large radiation of phyla.</title>
        <authorList>
            <person name="Brown C.T."/>
            <person name="Hug L.A."/>
            <person name="Thomas B.C."/>
            <person name="Sharon I."/>
            <person name="Castelle C.J."/>
            <person name="Singh A."/>
            <person name="Wilkins M.J."/>
            <person name="Williams K.H."/>
            <person name="Banfield J.F."/>
        </authorList>
    </citation>
    <scope>NUCLEOTIDE SEQUENCE [LARGE SCALE GENOMIC DNA]</scope>
</reference>
<protein>
    <submittedName>
        <fullName evidence="2">Uncharacterized protein</fullName>
    </submittedName>
</protein>
<name>A0A0G0IGR7_9BACT</name>
<comment type="caution">
    <text evidence="2">The sequence shown here is derived from an EMBL/GenBank/DDBJ whole genome shotgun (WGS) entry which is preliminary data.</text>
</comment>
<dbReference type="EMBL" id="LBSR01000001">
    <property type="protein sequence ID" value="KKQ23404.1"/>
    <property type="molecule type" value="Genomic_DNA"/>
</dbReference>
<evidence type="ECO:0000313" key="3">
    <source>
        <dbReference type="Proteomes" id="UP000034044"/>
    </source>
</evidence>
<dbReference type="AlphaFoldDB" id="A0A0G0IGR7"/>
<feature type="region of interest" description="Disordered" evidence="1">
    <location>
        <begin position="32"/>
        <end position="61"/>
    </location>
</feature>
<gene>
    <name evidence="2" type="ORF">US36_C0001G0013</name>
</gene>
<accession>A0A0G0IGR7</accession>
<organism evidence="2 3">
    <name type="scientific">Candidatus Wolfebacteria bacterium GW2011_GWC1_37_10</name>
    <dbReference type="NCBI Taxonomy" id="1619010"/>
    <lineage>
        <taxon>Bacteria</taxon>
        <taxon>Candidatus Wolfeibacteriota</taxon>
    </lineage>
</organism>
<proteinExistence type="predicted"/>
<sequence length="61" mass="6691">MAIEESKTITIQAKGKICEECGDKMDEFGNCPSCGFTEEDSSTEKEDDDSSLGGNEEDENY</sequence>
<dbReference type="Proteomes" id="UP000034044">
    <property type="component" value="Unassembled WGS sequence"/>
</dbReference>
<feature type="compositionally biased region" description="Acidic residues" evidence="1">
    <location>
        <begin position="37"/>
        <end position="61"/>
    </location>
</feature>
<evidence type="ECO:0000256" key="1">
    <source>
        <dbReference type="SAM" id="MobiDB-lite"/>
    </source>
</evidence>
<evidence type="ECO:0000313" key="2">
    <source>
        <dbReference type="EMBL" id="KKQ23404.1"/>
    </source>
</evidence>